<evidence type="ECO:0000256" key="1">
    <source>
        <dbReference type="ARBA" id="ARBA00004496"/>
    </source>
</evidence>
<evidence type="ECO:0000313" key="8">
    <source>
        <dbReference type="Ensembl" id="ENSGACP00000063672.1"/>
    </source>
</evidence>
<keyword evidence="5" id="KW-1015">Disulfide bond</keyword>
<keyword evidence="9" id="KW-1185">Reference proteome</keyword>
<dbReference type="InterPro" id="IPR052385">
    <property type="entry name" value="Obscurin/Obscurin-like_Reg"/>
</dbReference>
<reference evidence="8" key="2">
    <citation type="submission" date="2025-08" db="UniProtKB">
        <authorList>
            <consortium name="Ensembl"/>
        </authorList>
    </citation>
    <scope>IDENTIFICATION</scope>
</reference>
<comment type="subcellular location">
    <subcellularLocation>
        <location evidence="1">Cytoplasm</location>
    </subcellularLocation>
</comment>
<dbReference type="SUPFAM" id="SSF48726">
    <property type="entry name" value="Immunoglobulin"/>
    <property type="match status" value="1"/>
</dbReference>
<keyword evidence="3" id="KW-0597">Phosphoprotein</keyword>
<dbReference type="GO" id="GO:0005737">
    <property type="term" value="C:cytoplasm"/>
    <property type="evidence" value="ECO:0007669"/>
    <property type="project" value="UniProtKB-SubCell"/>
</dbReference>
<dbReference type="PANTHER" id="PTHR35971:SF4">
    <property type="entry name" value="OBSCURIN"/>
    <property type="match status" value="1"/>
</dbReference>
<dbReference type="Ensembl" id="ENSGACT00000051843.1">
    <property type="protein sequence ID" value="ENSGACP00000063672.1"/>
    <property type="gene ID" value="ENSGACG00000029618.1"/>
</dbReference>
<evidence type="ECO:0000259" key="7">
    <source>
        <dbReference type="PROSITE" id="PS50835"/>
    </source>
</evidence>
<dbReference type="Pfam" id="PF07679">
    <property type="entry name" value="I-set"/>
    <property type="match status" value="1"/>
</dbReference>
<reference evidence="8 9" key="1">
    <citation type="journal article" date="2021" name="G3 (Bethesda)">
        <title>Improved contiguity of the threespine stickleback genome using long-read sequencing.</title>
        <authorList>
            <person name="Nath S."/>
            <person name="Shaw D.E."/>
            <person name="White M.A."/>
        </authorList>
    </citation>
    <scope>NUCLEOTIDE SEQUENCE [LARGE SCALE GENOMIC DNA]</scope>
    <source>
        <strain evidence="8 9">Lake Benthic</strain>
    </source>
</reference>
<keyword evidence="6" id="KW-0393">Immunoglobulin domain</keyword>
<dbReference type="SMART" id="SM00409">
    <property type="entry name" value="IG"/>
    <property type="match status" value="1"/>
</dbReference>
<proteinExistence type="predicted"/>
<evidence type="ECO:0000256" key="2">
    <source>
        <dbReference type="ARBA" id="ARBA00022490"/>
    </source>
</evidence>
<feature type="domain" description="Ig-like" evidence="7">
    <location>
        <begin position="66"/>
        <end position="155"/>
    </location>
</feature>
<keyword evidence="2" id="KW-0963">Cytoplasm</keyword>
<evidence type="ECO:0000256" key="5">
    <source>
        <dbReference type="ARBA" id="ARBA00023157"/>
    </source>
</evidence>
<evidence type="ECO:0000256" key="6">
    <source>
        <dbReference type="ARBA" id="ARBA00023319"/>
    </source>
</evidence>
<dbReference type="AlphaFoldDB" id="A0AAQ4RL41"/>
<organism evidence="8 9">
    <name type="scientific">Gasterosteus aculeatus aculeatus</name>
    <name type="common">three-spined stickleback</name>
    <dbReference type="NCBI Taxonomy" id="481459"/>
    <lineage>
        <taxon>Eukaryota</taxon>
        <taxon>Metazoa</taxon>
        <taxon>Chordata</taxon>
        <taxon>Craniata</taxon>
        <taxon>Vertebrata</taxon>
        <taxon>Euteleostomi</taxon>
        <taxon>Actinopterygii</taxon>
        <taxon>Neopterygii</taxon>
        <taxon>Teleostei</taxon>
        <taxon>Neoteleostei</taxon>
        <taxon>Acanthomorphata</taxon>
        <taxon>Eupercaria</taxon>
        <taxon>Perciformes</taxon>
        <taxon>Cottioidei</taxon>
        <taxon>Gasterosteales</taxon>
        <taxon>Gasterosteidae</taxon>
        <taxon>Gasterosteus</taxon>
    </lineage>
</organism>
<evidence type="ECO:0000256" key="3">
    <source>
        <dbReference type="ARBA" id="ARBA00022553"/>
    </source>
</evidence>
<dbReference type="InterPro" id="IPR013783">
    <property type="entry name" value="Ig-like_fold"/>
</dbReference>
<dbReference type="PANTHER" id="PTHR35971">
    <property type="entry name" value="SI:DKEY-31G6.6"/>
    <property type="match status" value="1"/>
</dbReference>
<dbReference type="Gene3D" id="2.60.40.10">
    <property type="entry name" value="Immunoglobulins"/>
    <property type="match status" value="1"/>
</dbReference>
<protein>
    <recommendedName>
        <fullName evidence="7">Ig-like domain-containing protein</fullName>
    </recommendedName>
</protein>
<evidence type="ECO:0000313" key="9">
    <source>
        <dbReference type="Proteomes" id="UP000007635"/>
    </source>
</evidence>
<keyword evidence="4" id="KW-0677">Repeat</keyword>
<accession>A0AAQ4RL41</accession>
<name>A0AAQ4RL41_GASAC</name>
<dbReference type="InterPro" id="IPR013098">
    <property type="entry name" value="Ig_I-set"/>
</dbReference>
<dbReference type="GeneTree" id="ENSGT00940000154756"/>
<sequence>MSCSGNKHKDRNGQSALNNWFYTVHKFSKTCIISMKSTLITKRIICKEVMTQIQSMLLTTLLFTSPSEIQSAFSNKESVQKEVKATLSQKATLSCDVSDAKTEVKWWKDGKLLATSKTIRTESTGRSRQLFIDSVEKKDAGEYVCEAGTEKMAFKIHVAGTGRWVFKIINKWNVFGI</sequence>
<reference evidence="8" key="3">
    <citation type="submission" date="2025-09" db="UniProtKB">
        <authorList>
            <consortium name="Ensembl"/>
        </authorList>
    </citation>
    <scope>IDENTIFICATION</scope>
</reference>
<evidence type="ECO:0000256" key="4">
    <source>
        <dbReference type="ARBA" id="ARBA00022737"/>
    </source>
</evidence>
<dbReference type="InterPro" id="IPR007110">
    <property type="entry name" value="Ig-like_dom"/>
</dbReference>
<dbReference type="Proteomes" id="UP000007635">
    <property type="component" value="Chromosome III"/>
</dbReference>
<dbReference type="FunFam" id="2.60.40.10:FF:000211">
    <property type="entry name" value="Obscurin-like protein 1"/>
    <property type="match status" value="1"/>
</dbReference>
<dbReference type="InterPro" id="IPR003599">
    <property type="entry name" value="Ig_sub"/>
</dbReference>
<dbReference type="PROSITE" id="PS50835">
    <property type="entry name" value="IG_LIKE"/>
    <property type="match status" value="1"/>
</dbReference>
<dbReference type="InterPro" id="IPR036179">
    <property type="entry name" value="Ig-like_dom_sf"/>
</dbReference>